<dbReference type="SUPFAM" id="SSF48403">
    <property type="entry name" value="Ankyrin repeat"/>
    <property type="match status" value="1"/>
</dbReference>
<evidence type="ECO:0000313" key="3">
    <source>
        <dbReference type="EMBL" id="KAF2584127.1"/>
    </source>
</evidence>
<protein>
    <submittedName>
        <fullName evidence="3">Uncharacterized protein</fullName>
    </submittedName>
</protein>
<dbReference type="AlphaFoldDB" id="A0A8S9JRL2"/>
<accession>A0A8S9JRL2</accession>
<dbReference type="Gene3D" id="1.25.40.20">
    <property type="entry name" value="Ankyrin repeat-containing domain"/>
    <property type="match status" value="1"/>
</dbReference>
<dbReference type="GO" id="GO:0045892">
    <property type="term" value="P:negative regulation of DNA-templated transcription"/>
    <property type="evidence" value="ECO:0007669"/>
    <property type="project" value="InterPro"/>
</dbReference>
<organism evidence="3">
    <name type="scientific">Brassica cretica</name>
    <name type="common">Mustard</name>
    <dbReference type="NCBI Taxonomy" id="69181"/>
    <lineage>
        <taxon>Eukaryota</taxon>
        <taxon>Viridiplantae</taxon>
        <taxon>Streptophyta</taxon>
        <taxon>Embryophyta</taxon>
        <taxon>Tracheophyta</taxon>
        <taxon>Spermatophyta</taxon>
        <taxon>Magnoliopsida</taxon>
        <taxon>eudicotyledons</taxon>
        <taxon>Gunneridae</taxon>
        <taxon>Pentapetalae</taxon>
        <taxon>rosids</taxon>
        <taxon>malvids</taxon>
        <taxon>Brassicales</taxon>
        <taxon>Brassicaceae</taxon>
        <taxon>Brassiceae</taxon>
        <taxon>Brassica</taxon>
    </lineage>
</organism>
<dbReference type="Gene3D" id="1.25.40.10">
    <property type="entry name" value="Tetratricopeptide repeat domain"/>
    <property type="match status" value="1"/>
</dbReference>
<dbReference type="SMART" id="SM00028">
    <property type="entry name" value="TPR"/>
    <property type="match status" value="1"/>
</dbReference>
<dbReference type="EMBL" id="QGKY02000246">
    <property type="protein sequence ID" value="KAF2584127.1"/>
    <property type="molecule type" value="Genomic_DNA"/>
</dbReference>
<gene>
    <name evidence="3" type="ORF">F2Q70_00034403</name>
</gene>
<dbReference type="InterPro" id="IPR036770">
    <property type="entry name" value="Ankyrin_rpt-contain_sf"/>
</dbReference>
<dbReference type="PROSITE" id="PS50005">
    <property type="entry name" value="TPR"/>
    <property type="match status" value="1"/>
</dbReference>
<evidence type="ECO:0000256" key="2">
    <source>
        <dbReference type="PROSITE-ProRule" id="PRU00339"/>
    </source>
</evidence>
<dbReference type="InterPro" id="IPR011990">
    <property type="entry name" value="TPR-like_helical_dom_sf"/>
</dbReference>
<comment type="caution">
    <text evidence="3">The sequence shown here is derived from an EMBL/GenBank/DDBJ whole genome shotgun (WGS) entry which is preliminary data.</text>
</comment>
<dbReference type="PROSITE" id="PS50088">
    <property type="entry name" value="ANK_REPEAT"/>
    <property type="match status" value="1"/>
</dbReference>
<sequence>MCSLNHGCALLALGRKQEAVLVLEQGYNTALLQTADVKQLLELHELLNVAKREIDVTVNHHAAETTRQETPVSPLGSYTAFGTSDNKVSTSMAVFESGACSSANTHESSMEFGEHSKTNKESGGSTELLYLVRRGCLVETKRTGQIFLPFSLSVCTLIVKHSGPEWGKFTDSSPFRQAIQSNPAAGEAWKWRGQARAALGEFAEAVEALTRALELEPKSPDILHERGISILDLRTSLLPCIKALECIDQVLQVDNRVWKAYHFRGFVFHGLGEHRTLLSVGVSLKAITRKGLTPLPYAAQGSQLDLVKYLVKKGANVRATTKAVSQVRNILGLGTREAEAITVDVTSKAYRKRLAIHEVFSSQSSDNNLLFFRNLQAEASTMCSDGEPSDDNVAALLRKATHGLRLSRETAMSIASKATSKGAQEDDCLESLRKTRPDKELAEKMGKPGQTEITLKNDLADPRCGITKAEKR</sequence>
<dbReference type="Pfam" id="PF13428">
    <property type="entry name" value="TPR_14"/>
    <property type="match status" value="1"/>
</dbReference>
<dbReference type="InterPro" id="IPR031610">
    <property type="entry name" value="TIC110"/>
</dbReference>
<feature type="repeat" description="ANK" evidence="1">
    <location>
        <begin position="290"/>
        <end position="322"/>
    </location>
</feature>
<keyword evidence="2" id="KW-0802">TPR repeat</keyword>
<feature type="repeat" description="TPR" evidence="2">
    <location>
        <begin position="186"/>
        <end position="219"/>
    </location>
</feature>
<dbReference type="PANTHER" id="PTHR44749">
    <property type="entry name" value="SUPPRESSOR OF RPS4-RLD 1"/>
    <property type="match status" value="1"/>
</dbReference>
<dbReference type="InterPro" id="IPR044650">
    <property type="entry name" value="SRFR1-like"/>
</dbReference>
<dbReference type="SUPFAM" id="SSF48439">
    <property type="entry name" value="Protein prenylyltransferase"/>
    <property type="match status" value="1"/>
</dbReference>
<dbReference type="InterPro" id="IPR019734">
    <property type="entry name" value="TPR_rpt"/>
</dbReference>
<name>A0A8S9JRL2_BRACR</name>
<dbReference type="PROSITE" id="PS50297">
    <property type="entry name" value="ANK_REP_REGION"/>
    <property type="match status" value="1"/>
</dbReference>
<dbReference type="InterPro" id="IPR002110">
    <property type="entry name" value="Ankyrin_rpt"/>
</dbReference>
<dbReference type="Pfam" id="PF16940">
    <property type="entry name" value="Tic110"/>
    <property type="match status" value="1"/>
</dbReference>
<dbReference type="PANTHER" id="PTHR44749:SF1">
    <property type="entry name" value="TETRATRICOPEPTIDE-LIKE HELICAL DOMAIN-CONTAINING PROTEIN"/>
    <property type="match status" value="1"/>
</dbReference>
<reference evidence="3" key="1">
    <citation type="submission" date="2019-12" db="EMBL/GenBank/DDBJ databases">
        <title>Genome sequencing and annotation of Brassica cretica.</title>
        <authorList>
            <person name="Studholme D.J."/>
            <person name="Sarris P.F."/>
        </authorList>
    </citation>
    <scope>NUCLEOTIDE SEQUENCE</scope>
    <source>
        <strain evidence="3">PFS-102/07</strain>
        <tissue evidence="3">Leaf</tissue>
    </source>
</reference>
<keyword evidence="1" id="KW-0040">ANK repeat</keyword>
<evidence type="ECO:0000256" key="1">
    <source>
        <dbReference type="PROSITE-ProRule" id="PRU00023"/>
    </source>
</evidence>
<proteinExistence type="predicted"/>